<keyword evidence="1" id="KW-0732">Signal</keyword>
<evidence type="ECO:0000313" key="3">
    <source>
        <dbReference type="Proteomes" id="UP001642464"/>
    </source>
</evidence>
<keyword evidence="3" id="KW-1185">Reference proteome</keyword>
<name>A0ABP0RM49_9DINO</name>
<reference evidence="2 3" key="1">
    <citation type="submission" date="2024-02" db="EMBL/GenBank/DDBJ databases">
        <authorList>
            <person name="Chen Y."/>
            <person name="Shah S."/>
            <person name="Dougan E. K."/>
            <person name="Thang M."/>
            <person name="Chan C."/>
        </authorList>
    </citation>
    <scope>NUCLEOTIDE SEQUENCE [LARGE SCALE GENOMIC DNA]</scope>
</reference>
<dbReference type="EMBL" id="CAXAMM010041607">
    <property type="protein sequence ID" value="CAK9100326.1"/>
    <property type="molecule type" value="Genomic_DNA"/>
</dbReference>
<sequence>MARSNFGKCQALLTIAAAAWVLSSWLAESFVGVGQSQREPNLSGRRISVTGQSKEILRDSDEWKESSMNRWWWQREGFFTPRGYRGNPNWNIEDYKIACQEGRLNCVEQMLIKELKGRGMTIEEIRQKASVYEFVEGPNQPKLTKRMQFLLQVKYLYEGRDGELVDLAEEIEKSPPSFSYSGEPGADIFRAKKGLIQSGETASEWCL</sequence>
<feature type="signal peptide" evidence="1">
    <location>
        <begin position="1"/>
        <end position="27"/>
    </location>
</feature>
<gene>
    <name evidence="2" type="ORF">SCF082_LOCUS46961</name>
</gene>
<evidence type="ECO:0000313" key="2">
    <source>
        <dbReference type="EMBL" id="CAK9100326.1"/>
    </source>
</evidence>
<protein>
    <submittedName>
        <fullName evidence="2">Uncharacterized protein</fullName>
    </submittedName>
</protein>
<accession>A0ABP0RM49</accession>
<evidence type="ECO:0000256" key="1">
    <source>
        <dbReference type="SAM" id="SignalP"/>
    </source>
</evidence>
<feature type="chain" id="PRO_5046295403" evidence="1">
    <location>
        <begin position="28"/>
        <end position="207"/>
    </location>
</feature>
<comment type="caution">
    <text evidence="2">The sequence shown here is derived from an EMBL/GenBank/DDBJ whole genome shotgun (WGS) entry which is preliminary data.</text>
</comment>
<organism evidence="2 3">
    <name type="scientific">Durusdinium trenchii</name>
    <dbReference type="NCBI Taxonomy" id="1381693"/>
    <lineage>
        <taxon>Eukaryota</taxon>
        <taxon>Sar</taxon>
        <taxon>Alveolata</taxon>
        <taxon>Dinophyceae</taxon>
        <taxon>Suessiales</taxon>
        <taxon>Symbiodiniaceae</taxon>
        <taxon>Durusdinium</taxon>
    </lineage>
</organism>
<dbReference type="Proteomes" id="UP001642464">
    <property type="component" value="Unassembled WGS sequence"/>
</dbReference>
<proteinExistence type="predicted"/>